<dbReference type="GO" id="GO:0036503">
    <property type="term" value="P:ERAD pathway"/>
    <property type="evidence" value="ECO:0007669"/>
    <property type="project" value="InterPro"/>
</dbReference>
<feature type="signal peptide" evidence="1">
    <location>
        <begin position="1"/>
        <end position="20"/>
    </location>
</feature>
<reference evidence="6" key="1">
    <citation type="submission" date="2016-04" db="UniProtKB">
        <authorList>
            <consortium name="WormBaseParasite"/>
        </authorList>
    </citation>
    <scope>IDENTIFICATION</scope>
</reference>
<dbReference type="CDD" id="cd17057">
    <property type="entry name" value="Ubl_TMUB1_like"/>
    <property type="match status" value="1"/>
</dbReference>
<dbReference type="OrthoDB" id="1679758at2759"/>
<gene>
    <name evidence="3" type="ORF">DME_LOCUS4916</name>
</gene>
<protein>
    <submittedName>
        <fullName evidence="6">Ubiquitin-like domain-containing protein</fullName>
    </submittedName>
</protein>
<dbReference type="PANTHER" id="PTHR14557">
    <property type="entry name" value="PROTEIN C7ORF21"/>
    <property type="match status" value="1"/>
</dbReference>
<evidence type="ECO:0000256" key="1">
    <source>
        <dbReference type="SAM" id="SignalP"/>
    </source>
</evidence>
<reference evidence="3 5" key="2">
    <citation type="submission" date="2018-11" db="EMBL/GenBank/DDBJ databases">
        <authorList>
            <consortium name="Pathogen Informatics"/>
        </authorList>
    </citation>
    <scope>NUCLEOTIDE SEQUENCE [LARGE SCALE GENOMIC DNA]</scope>
</reference>
<dbReference type="AlphaFoldDB" id="A0A158Q2P2"/>
<evidence type="ECO:0000313" key="5">
    <source>
        <dbReference type="Proteomes" id="UP000274756"/>
    </source>
</evidence>
<dbReference type="Proteomes" id="UP000274756">
    <property type="component" value="Unassembled WGS sequence"/>
</dbReference>
<feature type="domain" description="Ubiquitin-like" evidence="2">
    <location>
        <begin position="165"/>
        <end position="241"/>
    </location>
</feature>
<feature type="chain" id="PRO_5033250682" evidence="1">
    <location>
        <begin position="21"/>
        <end position="419"/>
    </location>
</feature>
<organism evidence="4 6">
    <name type="scientific">Dracunculus medinensis</name>
    <name type="common">Guinea worm</name>
    <dbReference type="NCBI Taxonomy" id="318479"/>
    <lineage>
        <taxon>Eukaryota</taxon>
        <taxon>Metazoa</taxon>
        <taxon>Ecdysozoa</taxon>
        <taxon>Nematoda</taxon>
        <taxon>Chromadorea</taxon>
        <taxon>Rhabditida</taxon>
        <taxon>Spirurina</taxon>
        <taxon>Dracunculoidea</taxon>
        <taxon>Dracunculidae</taxon>
        <taxon>Dracunculus</taxon>
    </lineage>
</organism>
<keyword evidence="5" id="KW-1185">Reference proteome</keyword>
<accession>A0A158Q2P2</accession>
<dbReference type="InterPro" id="IPR040352">
    <property type="entry name" value="TMUB1/2"/>
</dbReference>
<dbReference type="EMBL" id="UYYG01001151">
    <property type="protein sequence ID" value="VDN54943.1"/>
    <property type="molecule type" value="Genomic_DNA"/>
</dbReference>
<evidence type="ECO:0000313" key="3">
    <source>
        <dbReference type="EMBL" id="VDN54943.1"/>
    </source>
</evidence>
<dbReference type="InterPro" id="IPR029071">
    <property type="entry name" value="Ubiquitin-like_domsf"/>
</dbReference>
<dbReference type="PANTHER" id="PTHR14557:SF5">
    <property type="entry name" value="UBIQUITIN-LIKE DOMAIN-CONTAINING PROTEIN"/>
    <property type="match status" value="1"/>
</dbReference>
<keyword evidence="1" id="KW-0732">Signal</keyword>
<evidence type="ECO:0000259" key="2">
    <source>
        <dbReference type="PROSITE" id="PS50053"/>
    </source>
</evidence>
<dbReference type="SUPFAM" id="SSF54236">
    <property type="entry name" value="Ubiquitin-like"/>
    <property type="match status" value="1"/>
</dbReference>
<sequence length="419" mass="47191">MVLFAITVFVVAWRSTFVPANDYHVWLVQMQIYPSRRIFQVLQFDRHAFVVIDNRYPLHLEISNLNVRYSYRSIVDLIPTSIRNMLENYFGHLHSALSGNEERSHITQAPVSSHSQGSNETERTFEQMENGSEVAANQIAVPNINNLPEDTEFMNNELANAVSLSHIKIKFLDDSESVVSTALNITVGNFKRHFFCKELSSGKVVRLIFRGQLLHDDSKSLLNYGLFDYCVVHCVIGAPTSLSTSISNSASLVEEPNLANHNGISIESATSAIAAIAGSQSVANASSQEIVTRQIQQAHHEEPIRLRNQFLRGFRVLYNAILGPDPNEELELSDEIVDPFHEAINEQTWNQDQESPDSFSHLIGHYLYLIFSDRRRTNDRSMFAVELQAAEGIESDVSAPISAKAIPQHYSTTQPNIYK</sequence>
<evidence type="ECO:0000313" key="6">
    <source>
        <dbReference type="WBParaSite" id="DME_0000055601-mRNA-1"/>
    </source>
</evidence>
<name>A0A158Q2P2_DRAME</name>
<dbReference type="STRING" id="318479.A0A158Q2P2"/>
<dbReference type="Proteomes" id="UP000038040">
    <property type="component" value="Unplaced"/>
</dbReference>
<dbReference type="Pfam" id="PF00240">
    <property type="entry name" value="ubiquitin"/>
    <property type="match status" value="1"/>
</dbReference>
<proteinExistence type="predicted"/>
<dbReference type="WBParaSite" id="DME_0000055601-mRNA-1">
    <property type="protein sequence ID" value="DME_0000055601-mRNA-1"/>
    <property type="gene ID" value="DME_0000055601"/>
</dbReference>
<evidence type="ECO:0000313" key="4">
    <source>
        <dbReference type="Proteomes" id="UP000038040"/>
    </source>
</evidence>
<dbReference type="Gene3D" id="3.10.20.90">
    <property type="entry name" value="Phosphatidylinositol 3-kinase Catalytic Subunit, Chain A, domain 1"/>
    <property type="match status" value="1"/>
</dbReference>
<dbReference type="PROSITE" id="PS50053">
    <property type="entry name" value="UBIQUITIN_2"/>
    <property type="match status" value="1"/>
</dbReference>
<dbReference type="InterPro" id="IPR000626">
    <property type="entry name" value="Ubiquitin-like_dom"/>
</dbReference>